<organism evidence="1 2">
    <name type="scientific">Paraburkholderia phymatum</name>
    <dbReference type="NCBI Taxonomy" id="148447"/>
    <lineage>
        <taxon>Bacteria</taxon>
        <taxon>Pseudomonadati</taxon>
        <taxon>Pseudomonadota</taxon>
        <taxon>Betaproteobacteria</taxon>
        <taxon>Burkholderiales</taxon>
        <taxon>Burkholderiaceae</taxon>
        <taxon>Paraburkholderia</taxon>
    </lineage>
</organism>
<sequence>MNVIRIGLAELVGMFVDDGMLALLTILLIGAITVLVKFVGVSGVVGGALLFIGTIAVLAESVMRASSR</sequence>
<comment type="caution">
    <text evidence="1">The sequence shown here is derived from an EMBL/GenBank/DDBJ whole genome shotgun (WGS) entry which is preliminary data.</text>
</comment>
<dbReference type="EMBL" id="JBFRCH010000062">
    <property type="protein sequence ID" value="MEX3937699.1"/>
    <property type="molecule type" value="Genomic_DNA"/>
</dbReference>
<dbReference type="Proteomes" id="UP001558850">
    <property type="component" value="Unassembled WGS sequence"/>
</dbReference>
<proteinExistence type="predicted"/>
<protein>
    <submittedName>
        <fullName evidence="1">Uncharacterized protein</fullName>
    </submittedName>
</protein>
<reference evidence="1" key="1">
    <citation type="submission" date="2024-07" db="EMBL/GenBank/DDBJ databases">
        <title>A survey of Mimosa microsymbionts across Brazilian biomes reveals a high diversity of Paraburkholderia nodulating endemic species, but also that Cupriavidus is common as a symbiont of widespread species.</title>
        <authorList>
            <person name="Rouws L."/>
            <person name="Barauna A."/>
            <person name="Beukes C."/>
            <person name="Rouws J.R.C."/>
            <person name="De Faria S.M."/>
            <person name="Gross E."/>
            <person name="Bueno Dos Reis Junior F."/>
            <person name="Simon M.F."/>
            <person name="Maluk M."/>
            <person name="Odee D.W."/>
            <person name="Kenicer G."/>
            <person name="Young J.P.W."/>
            <person name="Reis V.M."/>
            <person name="Zilli J."/>
            <person name="James E.K."/>
        </authorList>
    </citation>
    <scope>NUCLEOTIDE SEQUENCE</scope>
    <source>
        <strain evidence="1">EG181B</strain>
    </source>
</reference>
<evidence type="ECO:0000313" key="2">
    <source>
        <dbReference type="Proteomes" id="UP001558850"/>
    </source>
</evidence>
<evidence type="ECO:0000313" key="1">
    <source>
        <dbReference type="EMBL" id="MEX3937699.1"/>
    </source>
</evidence>
<accession>A0ACC6UDQ3</accession>
<name>A0ACC6UDQ3_9BURK</name>
<gene>
    <name evidence="1" type="ORF">AB4Y32_39310</name>
</gene>
<keyword evidence="2" id="KW-1185">Reference proteome</keyword>